<gene>
    <name evidence="1" type="ORF">HMPREF9450_01907</name>
</gene>
<proteinExistence type="predicted"/>
<dbReference type="Proteomes" id="UP000006008">
    <property type="component" value="Unassembled WGS sequence"/>
</dbReference>
<sequence length="82" mass="9608">MDSKFDLFQQGDDQTAYGMCLKGCGLSNIDEMFNMRIQAFYHRESDYLERMRLLRQVQNHIRYFVKKNALSQCGLCAVPVGY</sequence>
<organism evidence="1 2">
    <name type="scientific">Alistipes indistinctus YIT 12060</name>
    <dbReference type="NCBI Taxonomy" id="742725"/>
    <lineage>
        <taxon>Bacteria</taxon>
        <taxon>Pseudomonadati</taxon>
        <taxon>Bacteroidota</taxon>
        <taxon>Bacteroidia</taxon>
        <taxon>Bacteroidales</taxon>
        <taxon>Rikenellaceae</taxon>
        <taxon>Alistipes</taxon>
    </lineage>
</organism>
<dbReference type="HOGENOM" id="CLU_2550829_0_0_10"/>
<evidence type="ECO:0000313" key="1">
    <source>
        <dbReference type="EMBL" id="EHB91858.1"/>
    </source>
</evidence>
<keyword evidence="2" id="KW-1185">Reference proteome</keyword>
<dbReference type="AlphaFoldDB" id="G5HB92"/>
<comment type="caution">
    <text evidence="1">The sequence shown here is derived from an EMBL/GenBank/DDBJ whole genome shotgun (WGS) entry which is preliminary data.</text>
</comment>
<reference evidence="1 2" key="1">
    <citation type="submission" date="2011-08" db="EMBL/GenBank/DDBJ databases">
        <title>The Genome Sequence of Alistipes indistinctus YIT 12060.</title>
        <authorList>
            <consortium name="The Broad Institute Genome Sequencing Platform"/>
            <person name="Earl A."/>
            <person name="Ward D."/>
            <person name="Feldgarden M."/>
            <person name="Gevers D."/>
            <person name="Morotomi M."/>
            <person name="Young S.K."/>
            <person name="Zeng Q."/>
            <person name="Gargeya S."/>
            <person name="Fitzgerald M."/>
            <person name="Haas B."/>
            <person name="Abouelleil A."/>
            <person name="Alvarado L."/>
            <person name="Arachchi H.M."/>
            <person name="Berlin A."/>
            <person name="Brown A."/>
            <person name="Chapman S.B."/>
            <person name="Chen Z."/>
            <person name="Dunbar C."/>
            <person name="Freedman E."/>
            <person name="Gearin G."/>
            <person name="Gellesch M."/>
            <person name="Goldberg J."/>
            <person name="Griggs A."/>
            <person name="Gujja S."/>
            <person name="Heiman D."/>
            <person name="Howarth C."/>
            <person name="Larson L."/>
            <person name="Lui A."/>
            <person name="MacDonald P.J.P."/>
            <person name="Montmayeur A."/>
            <person name="Murphy C."/>
            <person name="Neiman D."/>
            <person name="Pearson M."/>
            <person name="Priest M."/>
            <person name="Roberts A."/>
            <person name="Saif S."/>
            <person name="Shea T."/>
            <person name="Shenoy N."/>
            <person name="Sisk P."/>
            <person name="Stolte C."/>
            <person name="Sykes S."/>
            <person name="Wortman J."/>
            <person name="Nusbaum C."/>
            <person name="Birren B."/>
        </authorList>
    </citation>
    <scope>NUCLEOTIDE SEQUENCE [LARGE SCALE GENOMIC DNA]</scope>
    <source>
        <strain evidence="1 2">YIT 12060</strain>
    </source>
</reference>
<name>G5HB92_9BACT</name>
<protein>
    <submittedName>
        <fullName evidence="1">Uncharacterized protein</fullName>
    </submittedName>
</protein>
<dbReference type="EMBL" id="ADLD01000013">
    <property type="protein sequence ID" value="EHB91858.1"/>
    <property type="molecule type" value="Genomic_DNA"/>
</dbReference>
<evidence type="ECO:0000313" key="2">
    <source>
        <dbReference type="Proteomes" id="UP000006008"/>
    </source>
</evidence>
<accession>G5HB92</accession>